<dbReference type="SUPFAM" id="SSF52821">
    <property type="entry name" value="Rhodanese/Cell cycle control phosphatase"/>
    <property type="match status" value="1"/>
</dbReference>
<dbReference type="EMBL" id="HBGQ01085733">
    <property type="protein sequence ID" value="CAD9517991.1"/>
    <property type="molecule type" value="Transcribed_RNA"/>
</dbReference>
<accession>A0A7S2IGR4</accession>
<name>A0A7S2IGR4_9DINO</name>
<gene>
    <name evidence="2" type="ORF">AAND1436_LOCUS40863</name>
</gene>
<dbReference type="InterPro" id="IPR001763">
    <property type="entry name" value="Rhodanese-like_dom"/>
</dbReference>
<dbReference type="AlphaFoldDB" id="A0A7S2IGR4"/>
<evidence type="ECO:0000313" key="2">
    <source>
        <dbReference type="EMBL" id="CAD9517991.1"/>
    </source>
</evidence>
<evidence type="ECO:0000259" key="1">
    <source>
        <dbReference type="PROSITE" id="PS50206"/>
    </source>
</evidence>
<dbReference type="Pfam" id="PF00581">
    <property type="entry name" value="Rhodanese"/>
    <property type="match status" value="1"/>
</dbReference>
<feature type="domain" description="Rhodanese" evidence="1">
    <location>
        <begin position="109"/>
        <end position="154"/>
    </location>
</feature>
<organism evidence="2">
    <name type="scientific">Alexandrium andersonii</name>
    <dbReference type="NCBI Taxonomy" id="327968"/>
    <lineage>
        <taxon>Eukaryota</taxon>
        <taxon>Sar</taxon>
        <taxon>Alveolata</taxon>
        <taxon>Dinophyceae</taxon>
        <taxon>Gonyaulacales</taxon>
        <taxon>Pyrocystaceae</taxon>
        <taxon>Alexandrium</taxon>
    </lineage>
</organism>
<dbReference type="InterPro" id="IPR036873">
    <property type="entry name" value="Rhodanese-like_dom_sf"/>
</dbReference>
<reference evidence="2" key="1">
    <citation type="submission" date="2021-01" db="EMBL/GenBank/DDBJ databases">
        <authorList>
            <person name="Corre E."/>
            <person name="Pelletier E."/>
            <person name="Niang G."/>
            <person name="Scheremetjew M."/>
            <person name="Finn R."/>
            <person name="Kale V."/>
            <person name="Holt S."/>
            <person name="Cochrane G."/>
            <person name="Meng A."/>
            <person name="Brown T."/>
            <person name="Cohen L."/>
        </authorList>
    </citation>
    <scope>NUCLEOTIDE SEQUENCE</scope>
    <source>
        <strain evidence="2">CCMP2222</strain>
    </source>
</reference>
<dbReference type="Gene3D" id="3.40.250.10">
    <property type="entry name" value="Rhodanese-like domain"/>
    <property type="match status" value="1"/>
</dbReference>
<proteinExistence type="predicted"/>
<protein>
    <recommendedName>
        <fullName evidence="1">Rhodanese domain-containing protein</fullName>
    </recommendedName>
</protein>
<sequence>MAPADVTSMLLAAAGGAAVGALLMKLSQKPPSGFLAKVGEATATVGKENLLSPKAAKAFLAANPTCLFLDVQDPGSDSVPGTHSASLGTLIFKASTDHPDFKDPKIADLPKDNPIVVTCALGGQALVGAKLLIDYGFTSVKVVEGGCVAWKKDN</sequence>
<dbReference type="PROSITE" id="PS50206">
    <property type="entry name" value="RHODANESE_3"/>
    <property type="match status" value="1"/>
</dbReference>